<protein>
    <submittedName>
        <fullName evidence="2">Acetyltransferase (GNAT) family protein</fullName>
    </submittedName>
</protein>
<keyword evidence="2" id="KW-0808">Transferase</keyword>
<dbReference type="AlphaFoldDB" id="A0A238KVC8"/>
<evidence type="ECO:0000313" key="2">
    <source>
        <dbReference type="EMBL" id="SMX46793.1"/>
    </source>
</evidence>
<dbReference type="SUPFAM" id="SSF55729">
    <property type="entry name" value="Acyl-CoA N-acyltransferases (Nat)"/>
    <property type="match status" value="1"/>
</dbReference>
<dbReference type="EMBL" id="FXYH01000014">
    <property type="protein sequence ID" value="SMX46793.1"/>
    <property type="molecule type" value="Genomic_DNA"/>
</dbReference>
<evidence type="ECO:0000259" key="1">
    <source>
        <dbReference type="PROSITE" id="PS51186"/>
    </source>
</evidence>
<dbReference type="InterPro" id="IPR016181">
    <property type="entry name" value="Acyl_CoA_acyltransferase"/>
</dbReference>
<organism evidence="2 3">
    <name type="scientific">Pelagimonas varians</name>
    <dbReference type="NCBI Taxonomy" id="696760"/>
    <lineage>
        <taxon>Bacteria</taxon>
        <taxon>Pseudomonadati</taxon>
        <taxon>Pseudomonadota</taxon>
        <taxon>Alphaproteobacteria</taxon>
        <taxon>Rhodobacterales</taxon>
        <taxon>Roseobacteraceae</taxon>
        <taxon>Pelagimonas</taxon>
    </lineage>
</organism>
<reference evidence="2 3" key="1">
    <citation type="submission" date="2017-05" db="EMBL/GenBank/DDBJ databases">
        <authorList>
            <person name="Song R."/>
            <person name="Chenine A.L."/>
            <person name="Ruprecht R.M."/>
        </authorList>
    </citation>
    <scope>NUCLEOTIDE SEQUENCE [LARGE SCALE GENOMIC DNA]</scope>
    <source>
        <strain evidence="2 3">CECT 8663</strain>
    </source>
</reference>
<dbReference type="InterPro" id="IPR000182">
    <property type="entry name" value="GNAT_dom"/>
</dbReference>
<dbReference type="CDD" id="cd04301">
    <property type="entry name" value="NAT_SF"/>
    <property type="match status" value="1"/>
</dbReference>
<feature type="domain" description="N-acetyltransferase" evidence="1">
    <location>
        <begin position="1"/>
        <end position="144"/>
    </location>
</feature>
<name>A0A238KVC8_9RHOB</name>
<proteinExistence type="predicted"/>
<dbReference type="Proteomes" id="UP000220836">
    <property type="component" value="Unassembled WGS sequence"/>
</dbReference>
<dbReference type="OrthoDB" id="9797178at2"/>
<dbReference type="Pfam" id="PF13527">
    <property type="entry name" value="Acetyltransf_9"/>
    <property type="match status" value="1"/>
</dbReference>
<accession>A0A238KVC8</accession>
<gene>
    <name evidence="2" type="ORF">PEV8663_03388</name>
</gene>
<dbReference type="GO" id="GO:0016747">
    <property type="term" value="F:acyltransferase activity, transferring groups other than amino-acyl groups"/>
    <property type="evidence" value="ECO:0007669"/>
    <property type="project" value="InterPro"/>
</dbReference>
<sequence length="175" mass="19493">MNHSDIDATIEIHRLAFGEAEGDTIAQLAKNLFDHPETISISTKRDGKVVGNVMFSPYIFKDHPNTKCYLLSPCGVLPEYQGQGVGKEIMENSTEHLKSIGADAVFVMGVPTFYPRYGYAPTDKQTPYPERQAATDAWMVLELTSGTLKKLNGPTQASPEFMRSDWWDIEGYGLE</sequence>
<dbReference type="PROSITE" id="PS51186">
    <property type="entry name" value="GNAT"/>
    <property type="match status" value="1"/>
</dbReference>
<keyword evidence="3" id="KW-1185">Reference proteome</keyword>
<dbReference type="Gene3D" id="3.40.630.30">
    <property type="match status" value="1"/>
</dbReference>
<evidence type="ECO:0000313" key="3">
    <source>
        <dbReference type="Proteomes" id="UP000220836"/>
    </source>
</evidence>
<dbReference type="RefSeq" id="WP_097805861.1">
    <property type="nucleotide sequence ID" value="NZ_FXYH01000014.1"/>
</dbReference>